<gene>
    <name evidence="2" type="ORF">SAMN04487992_1236</name>
</gene>
<accession>A0A1G7LX69</accession>
<dbReference type="RefSeq" id="WP_074539551.1">
    <property type="nucleotide sequence ID" value="NZ_FNBD01000023.1"/>
</dbReference>
<evidence type="ECO:0000259" key="1">
    <source>
        <dbReference type="Pfam" id="PF13302"/>
    </source>
</evidence>
<dbReference type="PANTHER" id="PTHR43792">
    <property type="entry name" value="GNAT FAMILY, PUTATIVE (AFU_ORTHOLOGUE AFUA_3G00765)-RELATED-RELATED"/>
    <property type="match status" value="1"/>
</dbReference>
<dbReference type="InterPro" id="IPR016181">
    <property type="entry name" value="Acyl_CoA_acyltransferase"/>
</dbReference>
<dbReference type="PANTHER" id="PTHR43792:SF1">
    <property type="entry name" value="N-ACETYLTRANSFERASE DOMAIN-CONTAINING PROTEIN"/>
    <property type="match status" value="1"/>
</dbReference>
<evidence type="ECO:0000313" key="2">
    <source>
        <dbReference type="EMBL" id="SDF53981.1"/>
    </source>
</evidence>
<keyword evidence="3" id="KW-1185">Reference proteome</keyword>
<dbReference type="GO" id="GO:0016747">
    <property type="term" value="F:acyltransferase activity, transferring groups other than amino-acyl groups"/>
    <property type="evidence" value="ECO:0007669"/>
    <property type="project" value="InterPro"/>
</dbReference>
<dbReference type="InterPro" id="IPR051531">
    <property type="entry name" value="N-acetyltransferase"/>
</dbReference>
<name>A0A1G7LX69_9FLAO</name>
<feature type="domain" description="N-acetyltransferase" evidence="1">
    <location>
        <begin position="9"/>
        <end position="145"/>
    </location>
</feature>
<protein>
    <submittedName>
        <fullName evidence="2">Protein N-acetyltransferase, RimJ/RimL family</fullName>
    </submittedName>
</protein>
<dbReference type="Proteomes" id="UP000182114">
    <property type="component" value="Unassembled WGS sequence"/>
</dbReference>
<dbReference type="EMBL" id="FNBD01000023">
    <property type="protein sequence ID" value="SDF53981.1"/>
    <property type="molecule type" value="Genomic_DNA"/>
</dbReference>
<dbReference type="InterPro" id="IPR000182">
    <property type="entry name" value="GNAT_dom"/>
</dbReference>
<sequence>MYKYIETERLIIRPINLTDSKFIIELVNSKGWLKYIGNRNISNEKEAKNYIQKILDSPNIYYNVFELKTTNQPVGIVTFLKRTEQKFPDIGFAILPSYEKNGYTLEASRRYLQEIIKSTKYNNVIGITMPDNQKSIKLLLKLGLQYQSIYVVDHATLSVFSLNA</sequence>
<dbReference type="Pfam" id="PF13302">
    <property type="entry name" value="Acetyltransf_3"/>
    <property type="match status" value="1"/>
</dbReference>
<dbReference type="AlphaFoldDB" id="A0A1G7LX69"/>
<organism evidence="2 3">
    <name type="scientific">Cellulophaga baltica</name>
    <dbReference type="NCBI Taxonomy" id="76594"/>
    <lineage>
        <taxon>Bacteria</taxon>
        <taxon>Pseudomonadati</taxon>
        <taxon>Bacteroidota</taxon>
        <taxon>Flavobacteriia</taxon>
        <taxon>Flavobacteriales</taxon>
        <taxon>Flavobacteriaceae</taxon>
        <taxon>Cellulophaga</taxon>
    </lineage>
</organism>
<reference evidence="3" key="1">
    <citation type="submission" date="2016-10" db="EMBL/GenBank/DDBJ databases">
        <authorList>
            <person name="Varghese N."/>
            <person name="Submissions S."/>
        </authorList>
    </citation>
    <scope>NUCLEOTIDE SEQUENCE [LARGE SCALE GENOMIC DNA]</scope>
    <source>
        <strain evidence="3">DSM 24729</strain>
    </source>
</reference>
<proteinExistence type="predicted"/>
<dbReference type="Gene3D" id="3.40.630.30">
    <property type="match status" value="1"/>
</dbReference>
<keyword evidence="2" id="KW-0808">Transferase</keyword>
<dbReference type="SUPFAM" id="SSF55729">
    <property type="entry name" value="Acyl-CoA N-acyltransferases (Nat)"/>
    <property type="match status" value="1"/>
</dbReference>
<evidence type="ECO:0000313" key="3">
    <source>
        <dbReference type="Proteomes" id="UP000182114"/>
    </source>
</evidence>